<keyword evidence="4" id="KW-1185">Reference proteome</keyword>
<accession>A0AAU0BDW1</accession>
<evidence type="ECO:0000313" key="3">
    <source>
        <dbReference type="EMBL" id="WOB51225.1"/>
    </source>
</evidence>
<evidence type="ECO:0000313" key="4">
    <source>
        <dbReference type="Proteomes" id="UP001302716"/>
    </source>
</evidence>
<dbReference type="AlphaFoldDB" id="A0AAU0BDW1"/>
<dbReference type="Pfam" id="PF08845">
    <property type="entry name" value="SymE_toxin"/>
    <property type="match status" value="1"/>
</dbReference>
<dbReference type="RefSeq" id="WP_316697363.1">
    <property type="nucleotide sequence ID" value="NZ_CP103836.1"/>
</dbReference>
<gene>
    <name evidence="3" type="ORF">NYR97_07580</name>
</gene>
<evidence type="ECO:0000259" key="2">
    <source>
        <dbReference type="Pfam" id="PF08845"/>
    </source>
</evidence>
<name>A0AAU0BDW1_9XANT</name>
<dbReference type="GO" id="GO:0016788">
    <property type="term" value="F:hydrolase activity, acting on ester bonds"/>
    <property type="evidence" value="ECO:0007669"/>
    <property type="project" value="InterPro"/>
</dbReference>
<feature type="domain" description="Toxin SymE-like" evidence="2">
    <location>
        <begin position="70"/>
        <end position="121"/>
    </location>
</feature>
<dbReference type="EMBL" id="CP103836">
    <property type="protein sequence ID" value="WOB51225.1"/>
    <property type="molecule type" value="Genomic_DNA"/>
</dbReference>
<evidence type="ECO:0000256" key="1">
    <source>
        <dbReference type="SAM" id="MobiDB-lite"/>
    </source>
</evidence>
<dbReference type="GO" id="GO:0016070">
    <property type="term" value="P:RNA metabolic process"/>
    <property type="evidence" value="ECO:0007669"/>
    <property type="project" value="InterPro"/>
</dbReference>
<dbReference type="InterPro" id="IPR014944">
    <property type="entry name" value="Toxin_SymE-like"/>
</dbReference>
<organism evidence="3 4">
    <name type="scientific">Xanthomonas hydrangeae</name>
    <dbReference type="NCBI Taxonomy" id="2775159"/>
    <lineage>
        <taxon>Bacteria</taxon>
        <taxon>Pseudomonadati</taxon>
        <taxon>Pseudomonadota</taxon>
        <taxon>Gammaproteobacteria</taxon>
        <taxon>Lysobacterales</taxon>
        <taxon>Lysobacteraceae</taxon>
        <taxon>Xanthomonas</taxon>
    </lineage>
</organism>
<sequence length="125" mass="14213">MFVKEKRCHASITSRPTPARKRATVPTSTEIGGHMLEPSIKSWPYLERTPIPEPHTEPSKSRRPGHPRAPQHCTVGYGYYPDSHQRIPTLRLRGRWLEQLGFTIGSKLHIRMRNGELVVTVAPAE</sequence>
<dbReference type="Proteomes" id="UP001302716">
    <property type="component" value="Chromosome"/>
</dbReference>
<protein>
    <submittedName>
        <fullName evidence="3">Type I toxin-antitoxin system SymE family toxin</fullName>
    </submittedName>
</protein>
<dbReference type="GO" id="GO:0005737">
    <property type="term" value="C:cytoplasm"/>
    <property type="evidence" value="ECO:0007669"/>
    <property type="project" value="InterPro"/>
</dbReference>
<reference evidence="3 4" key="1">
    <citation type="submission" date="2022-08" db="EMBL/GenBank/DDBJ databases">
        <title>Whole genome sequencing-based tracing of a 2022 introduction and outbreak of Xanthomonas hortorum pv. pelargonii.</title>
        <authorList>
            <person name="Iruegas-Bocardo F."/>
            <person name="Weisberg A.K."/>
            <person name="Riutta E.R."/>
            <person name="Kilday K."/>
            <person name="Bonkowski J.C."/>
            <person name="Creswell T."/>
            <person name="Daughtrey M.L."/>
            <person name="Rane K."/>
            <person name="Grunwald N.J."/>
            <person name="Chang J.H."/>
            <person name="Putnam M.L."/>
        </authorList>
    </citation>
    <scope>NUCLEOTIDE SEQUENCE [LARGE SCALE GENOMIC DNA]</scope>
    <source>
        <strain evidence="3 4">22-323</strain>
    </source>
</reference>
<proteinExistence type="predicted"/>
<feature type="region of interest" description="Disordered" evidence="1">
    <location>
        <begin position="1"/>
        <end position="78"/>
    </location>
</feature>
<dbReference type="GO" id="GO:0003723">
    <property type="term" value="F:RNA binding"/>
    <property type="evidence" value="ECO:0007669"/>
    <property type="project" value="InterPro"/>
</dbReference>